<dbReference type="EMBL" id="AJVK01008169">
    <property type="status" value="NOT_ANNOTATED_CDS"/>
    <property type="molecule type" value="Genomic_DNA"/>
</dbReference>
<organism evidence="6 7">
    <name type="scientific">Phlebotomus papatasi</name>
    <name type="common">Sandfly</name>
    <dbReference type="NCBI Taxonomy" id="29031"/>
    <lineage>
        <taxon>Eukaryota</taxon>
        <taxon>Metazoa</taxon>
        <taxon>Ecdysozoa</taxon>
        <taxon>Arthropoda</taxon>
        <taxon>Hexapoda</taxon>
        <taxon>Insecta</taxon>
        <taxon>Pterygota</taxon>
        <taxon>Neoptera</taxon>
        <taxon>Endopterygota</taxon>
        <taxon>Diptera</taxon>
        <taxon>Nematocera</taxon>
        <taxon>Psychodoidea</taxon>
        <taxon>Psychodidae</taxon>
        <taxon>Phlebotomus</taxon>
        <taxon>Phlebotomus</taxon>
    </lineage>
</organism>
<evidence type="ECO:0000256" key="3">
    <source>
        <dbReference type="ARBA" id="ARBA00022490"/>
    </source>
</evidence>
<dbReference type="VEuPathDB" id="VectorBase:PPAPM1_003358"/>
<keyword evidence="7" id="KW-1185">Reference proteome</keyword>
<evidence type="ECO:0000313" key="7">
    <source>
        <dbReference type="Proteomes" id="UP000092462"/>
    </source>
</evidence>
<reference evidence="6" key="1">
    <citation type="submission" date="2022-08" db="UniProtKB">
        <authorList>
            <consortium name="EnsemblMetazoa"/>
        </authorList>
    </citation>
    <scope>IDENTIFICATION</scope>
    <source>
        <strain evidence="6">Israel</strain>
    </source>
</reference>
<dbReference type="PANTHER" id="PTHR31661">
    <property type="entry name" value="SIMILAR TO CDNA SEQUENCE BC052040"/>
    <property type="match status" value="1"/>
</dbReference>
<protein>
    <recommendedName>
        <fullName evidence="5">CDAN1-interacting nuclease 1</fullName>
    </recommendedName>
</protein>
<dbReference type="GO" id="GO:0005737">
    <property type="term" value="C:cytoplasm"/>
    <property type="evidence" value="ECO:0007669"/>
    <property type="project" value="UniProtKB-SubCell"/>
</dbReference>
<dbReference type="GO" id="GO:0005634">
    <property type="term" value="C:nucleus"/>
    <property type="evidence" value="ECO:0007669"/>
    <property type="project" value="UniProtKB-SubCell"/>
</dbReference>
<dbReference type="VEuPathDB" id="VectorBase:PPAI010466"/>
<evidence type="ECO:0000256" key="5">
    <source>
        <dbReference type="ARBA" id="ARBA00023480"/>
    </source>
</evidence>
<accession>A0A1B0DPN0</accession>
<dbReference type="PANTHER" id="PTHR31661:SF1">
    <property type="entry name" value="CDAN1-INTERACTING NUCLEASE 1"/>
    <property type="match status" value="1"/>
</dbReference>
<evidence type="ECO:0000256" key="2">
    <source>
        <dbReference type="ARBA" id="ARBA00004496"/>
    </source>
</evidence>
<evidence type="ECO:0000256" key="4">
    <source>
        <dbReference type="ARBA" id="ARBA00023242"/>
    </source>
</evidence>
<dbReference type="Pfam" id="PF14811">
    <property type="entry name" value="TPD"/>
    <property type="match status" value="1"/>
</dbReference>
<proteinExistence type="predicted"/>
<dbReference type="Proteomes" id="UP000092462">
    <property type="component" value="Unassembled WGS sequence"/>
</dbReference>
<evidence type="ECO:0000313" key="6">
    <source>
        <dbReference type="EnsemblMetazoa" id="PPAI010466-PA"/>
    </source>
</evidence>
<keyword evidence="4" id="KW-0539">Nucleus</keyword>
<dbReference type="EnsemblMetazoa" id="PPAI010466-RA">
    <property type="protein sequence ID" value="PPAI010466-PA"/>
    <property type="gene ID" value="PPAI010466"/>
</dbReference>
<comment type="subcellular location">
    <subcellularLocation>
        <location evidence="2">Cytoplasm</location>
    </subcellularLocation>
    <subcellularLocation>
        <location evidence="1">Nucleus</location>
    </subcellularLocation>
</comment>
<keyword evidence="3" id="KW-0963">Cytoplasm</keyword>
<dbReference type="AlphaFoldDB" id="A0A1B0DPN0"/>
<sequence length="278" mass="31829">MVVISVQKYNEITEFIKNYRGLMIDCDKELQTAFPEYSATVLSSILSREVQKRLKATYYPIQAQSARLFQQYEKQIAEDPQNDSVLLDMAVKVRFSPVGLARLLLAEMFKGSRTKNEVSNMVKNPYLIPDAALGANVRKCLFNDNYDGPISDFIRRFMGEEYEIRLKQMAKDAGLVFNDEGDLRRTGYDKTPDLKLAIPCLYRGTPIHWIESKALFGDAANHEKYVREQLSCYRNRFGAGIVIYWMGYVDSVADTDASMIFVRDSFPEANELTLLKVC</sequence>
<name>A0A1B0DPN0_PHLPP</name>
<dbReference type="InterPro" id="IPR029404">
    <property type="entry name" value="CDIN1"/>
</dbReference>
<evidence type="ECO:0000256" key="1">
    <source>
        <dbReference type="ARBA" id="ARBA00004123"/>
    </source>
</evidence>